<protein>
    <submittedName>
        <fullName evidence="3">Aminopeptidase N</fullName>
    </submittedName>
</protein>
<dbReference type="EMBL" id="JASAOG010000040">
    <property type="protein sequence ID" value="KAK0059669.1"/>
    <property type="molecule type" value="Genomic_DNA"/>
</dbReference>
<gene>
    <name evidence="3" type="ORF">Bpfe_010837</name>
</gene>
<sequence length="76" mass="8177">MPSSKIESSDRSYESTNMSVEPKGFHVSPKVGFLFVMVAALITVGVGIIVHFAGGSREDEVLQQCMQLASTGNMEI</sequence>
<keyword evidence="4" id="KW-1185">Reference proteome</keyword>
<feature type="non-terminal residue" evidence="3">
    <location>
        <position position="76"/>
    </location>
</feature>
<keyword evidence="3" id="KW-0031">Aminopeptidase</keyword>
<evidence type="ECO:0000313" key="3">
    <source>
        <dbReference type="EMBL" id="KAK0059669.1"/>
    </source>
</evidence>
<evidence type="ECO:0000256" key="2">
    <source>
        <dbReference type="SAM" id="Phobius"/>
    </source>
</evidence>
<feature type="region of interest" description="Disordered" evidence="1">
    <location>
        <begin position="1"/>
        <end position="22"/>
    </location>
</feature>
<organism evidence="3 4">
    <name type="scientific">Biomphalaria pfeifferi</name>
    <name type="common">Bloodfluke planorb</name>
    <name type="synonym">Freshwater snail</name>
    <dbReference type="NCBI Taxonomy" id="112525"/>
    <lineage>
        <taxon>Eukaryota</taxon>
        <taxon>Metazoa</taxon>
        <taxon>Spiralia</taxon>
        <taxon>Lophotrochozoa</taxon>
        <taxon>Mollusca</taxon>
        <taxon>Gastropoda</taxon>
        <taxon>Heterobranchia</taxon>
        <taxon>Euthyneura</taxon>
        <taxon>Panpulmonata</taxon>
        <taxon>Hygrophila</taxon>
        <taxon>Lymnaeoidea</taxon>
        <taxon>Planorbidae</taxon>
        <taxon>Biomphalaria</taxon>
    </lineage>
</organism>
<keyword evidence="3" id="KW-0645">Protease</keyword>
<proteinExistence type="predicted"/>
<dbReference type="Proteomes" id="UP001233172">
    <property type="component" value="Unassembled WGS sequence"/>
</dbReference>
<comment type="caution">
    <text evidence="3">The sequence shown here is derived from an EMBL/GenBank/DDBJ whole genome shotgun (WGS) entry which is preliminary data.</text>
</comment>
<keyword evidence="2" id="KW-0812">Transmembrane</keyword>
<reference evidence="3" key="2">
    <citation type="submission" date="2023-04" db="EMBL/GenBank/DDBJ databases">
        <authorList>
            <person name="Bu L."/>
            <person name="Lu L."/>
            <person name="Laidemitt M.R."/>
            <person name="Zhang S.M."/>
            <person name="Mutuku M."/>
            <person name="Mkoji G."/>
            <person name="Steinauer M."/>
            <person name="Loker E.S."/>
        </authorList>
    </citation>
    <scope>NUCLEOTIDE SEQUENCE</scope>
    <source>
        <strain evidence="3">KasaAsao</strain>
        <tissue evidence="3">Whole Snail</tissue>
    </source>
</reference>
<dbReference type="AlphaFoldDB" id="A0AAD8BRT7"/>
<reference evidence="3" key="1">
    <citation type="journal article" date="2023" name="PLoS Negl. Trop. Dis.">
        <title>A genome sequence for Biomphalaria pfeifferi, the major vector snail for the human-infecting parasite Schistosoma mansoni.</title>
        <authorList>
            <person name="Bu L."/>
            <person name="Lu L."/>
            <person name="Laidemitt M.R."/>
            <person name="Zhang S.M."/>
            <person name="Mutuku M."/>
            <person name="Mkoji G."/>
            <person name="Steinauer M."/>
            <person name="Loker E.S."/>
        </authorList>
    </citation>
    <scope>NUCLEOTIDE SEQUENCE</scope>
    <source>
        <strain evidence="3">KasaAsao</strain>
    </source>
</reference>
<feature type="transmembrane region" description="Helical" evidence="2">
    <location>
        <begin position="31"/>
        <end position="53"/>
    </location>
</feature>
<evidence type="ECO:0000313" key="4">
    <source>
        <dbReference type="Proteomes" id="UP001233172"/>
    </source>
</evidence>
<evidence type="ECO:0000256" key="1">
    <source>
        <dbReference type="SAM" id="MobiDB-lite"/>
    </source>
</evidence>
<name>A0AAD8BRT7_BIOPF</name>
<keyword evidence="2" id="KW-1133">Transmembrane helix</keyword>
<keyword evidence="2" id="KW-0472">Membrane</keyword>
<dbReference type="GO" id="GO:0004177">
    <property type="term" value="F:aminopeptidase activity"/>
    <property type="evidence" value="ECO:0007669"/>
    <property type="project" value="UniProtKB-KW"/>
</dbReference>
<keyword evidence="3" id="KW-0378">Hydrolase</keyword>
<accession>A0AAD8BRT7</accession>